<dbReference type="STRING" id="1036181.SAMN05421756_103583"/>
<dbReference type="RefSeq" id="WP_232506250.1">
    <property type="nucleotide sequence ID" value="NZ_FOFA01000003.1"/>
</dbReference>
<proteinExistence type="predicted"/>
<dbReference type="InterPro" id="IPR036374">
    <property type="entry name" value="OxRdtase_Mopterin-bd_sf"/>
</dbReference>
<dbReference type="PRINTS" id="PR00407">
    <property type="entry name" value="EUMOPTERIN"/>
</dbReference>
<feature type="domain" description="Oxidoreductase molybdopterin-binding" evidence="2">
    <location>
        <begin position="72"/>
        <end position="201"/>
    </location>
</feature>
<organism evidence="3 4">
    <name type="scientific">Microlunatus flavus</name>
    <dbReference type="NCBI Taxonomy" id="1036181"/>
    <lineage>
        <taxon>Bacteria</taxon>
        <taxon>Bacillati</taxon>
        <taxon>Actinomycetota</taxon>
        <taxon>Actinomycetes</taxon>
        <taxon>Propionibacteriales</taxon>
        <taxon>Propionibacteriaceae</taxon>
        <taxon>Microlunatus</taxon>
    </lineage>
</organism>
<dbReference type="PROSITE" id="PS51318">
    <property type="entry name" value="TAT"/>
    <property type="match status" value="1"/>
</dbReference>
<dbReference type="Gene3D" id="3.90.420.10">
    <property type="entry name" value="Oxidoreductase, molybdopterin-binding domain"/>
    <property type="match status" value="1"/>
</dbReference>
<keyword evidence="1" id="KW-0812">Transmembrane</keyword>
<feature type="transmembrane region" description="Helical" evidence="1">
    <location>
        <begin position="12"/>
        <end position="36"/>
    </location>
</feature>
<keyword evidence="1" id="KW-0472">Membrane</keyword>
<evidence type="ECO:0000259" key="2">
    <source>
        <dbReference type="Pfam" id="PF00174"/>
    </source>
</evidence>
<gene>
    <name evidence="3" type="ORF">SAMN05421756_103583</name>
</gene>
<keyword evidence="1" id="KW-1133">Transmembrane helix</keyword>
<accession>A0A1H9GCH7</accession>
<dbReference type="EMBL" id="FOFA01000003">
    <property type="protein sequence ID" value="SEQ47821.1"/>
    <property type="molecule type" value="Genomic_DNA"/>
</dbReference>
<sequence length="202" mass="21521">MSTDPDRTSRRGFFVTVGAATAGLTVVTAGQSVAWLSGTNLFAPREPRQGPQSLAVNRTAAAAGVEALATDPGWRLTVTGARTVRLGRDELLALPQTSVTLPIACVEGWSTSADWAGVRVRDLLALVDGDRGAPVRCTSLEPQGVYRTSDMGREFAQDDRTLVALRLNGEDLDLDHGFPARLIAPARPGVRQTKWLTSVEAV</sequence>
<dbReference type="PANTHER" id="PTHR43032">
    <property type="entry name" value="PROTEIN-METHIONINE-SULFOXIDE REDUCTASE"/>
    <property type="match status" value="1"/>
</dbReference>
<evidence type="ECO:0000313" key="4">
    <source>
        <dbReference type="Proteomes" id="UP000198504"/>
    </source>
</evidence>
<dbReference type="Pfam" id="PF00174">
    <property type="entry name" value="Oxidored_molyb"/>
    <property type="match status" value="1"/>
</dbReference>
<dbReference type="SUPFAM" id="SSF56524">
    <property type="entry name" value="Oxidoreductase molybdopterin-binding domain"/>
    <property type="match status" value="1"/>
</dbReference>
<dbReference type="Proteomes" id="UP000198504">
    <property type="component" value="Unassembled WGS sequence"/>
</dbReference>
<evidence type="ECO:0000256" key="1">
    <source>
        <dbReference type="SAM" id="Phobius"/>
    </source>
</evidence>
<evidence type="ECO:0000313" key="3">
    <source>
        <dbReference type="EMBL" id="SEQ47821.1"/>
    </source>
</evidence>
<dbReference type="CDD" id="cd00321">
    <property type="entry name" value="SO_family_Moco"/>
    <property type="match status" value="1"/>
</dbReference>
<keyword evidence="4" id="KW-1185">Reference proteome</keyword>
<name>A0A1H9GCH7_9ACTN</name>
<dbReference type="InterPro" id="IPR000572">
    <property type="entry name" value="OxRdtase_Mopterin-bd_dom"/>
</dbReference>
<dbReference type="InterPro" id="IPR006311">
    <property type="entry name" value="TAT_signal"/>
</dbReference>
<dbReference type="AlphaFoldDB" id="A0A1H9GCH7"/>
<protein>
    <submittedName>
        <fullName evidence="3">Oxidoreductase molybdopterin binding domain-containing protein</fullName>
    </submittedName>
</protein>
<reference evidence="4" key="1">
    <citation type="submission" date="2016-10" db="EMBL/GenBank/DDBJ databases">
        <authorList>
            <person name="Varghese N."/>
            <person name="Submissions S."/>
        </authorList>
    </citation>
    <scope>NUCLEOTIDE SEQUENCE [LARGE SCALE GENOMIC DNA]</scope>
    <source>
        <strain evidence="4">CGMCC 4.6856</strain>
    </source>
</reference>
<dbReference type="InterPro" id="IPR008335">
    <property type="entry name" value="Mopterin_OxRdtase_euk"/>
</dbReference>
<dbReference type="GO" id="GO:0016491">
    <property type="term" value="F:oxidoreductase activity"/>
    <property type="evidence" value="ECO:0007669"/>
    <property type="project" value="InterPro"/>
</dbReference>
<dbReference type="PANTHER" id="PTHR43032:SF2">
    <property type="entry name" value="BLL0505 PROTEIN"/>
    <property type="match status" value="1"/>
</dbReference>